<feature type="compositionally biased region" description="Low complexity" evidence="8">
    <location>
        <begin position="183"/>
        <end position="218"/>
    </location>
</feature>
<accession>A0A423W982</accession>
<evidence type="ECO:0000313" key="11">
    <source>
        <dbReference type="Proteomes" id="UP000283895"/>
    </source>
</evidence>
<dbReference type="Gene3D" id="2.60.40.200">
    <property type="entry name" value="Superoxide dismutase, copper/zinc binding domain"/>
    <property type="match status" value="1"/>
</dbReference>
<comment type="subcellular location">
    <subcellularLocation>
        <location evidence="1">Cell envelope</location>
    </subcellularLocation>
    <subcellularLocation>
        <location evidence="2">Secreted</location>
    </subcellularLocation>
</comment>
<protein>
    <recommendedName>
        <fullName evidence="4">superoxide dismutase</fullName>
        <ecNumber evidence="4">1.15.1.1</ecNumber>
    </recommendedName>
</protein>
<keyword evidence="11" id="KW-1185">Reference proteome</keyword>
<proteinExistence type="inferred from homology"/>
<dbReference type="SUPFAM" id="SSF49329">
    <property type="entry name" value="Cu,Zn superoxide dismutase-like"/>
    <property type="match status" value="1"/>
</dbReference>
<dbReference type="InterPro" id="IPR036423">
    <property type="entry name" value="SOD-like_Cu/Zn_dom_sf"/>
</dbReference>
<dbReference type="InterPro" id="IPR053257">
    <property type="entry name" value="Cu-only_SOD"/>
</dbReference>
<evidence type="ECO:0000256" key="7">
    <source>
        <dbReference type="ARBA" id="ARBA00049204"/>
    </source>
</evidence>
<comment type="similarity">
    <text evidence="3">Belongs to the Cu-Zn superoxide dismutase family.</text>
</comment>
<dbReference type="Proteomes" id="UP000283895">
    <property type="component" value="Unassembled WGS sequence"/>
</dbReference>
<dbReference type="PANTHER" id="PTHR20910">
    <property type="entry name" value="AGAP001623-PA"/>
    <property type="match status" value="1"/>
</dbReference>
<organism evidence="10 11">
    <name type="scientific">Cytospora schulzeri</name>
    <dbReference type="NCBI Taxonomy" id="448051"/>
    <lineage>
        <taxon>Eukaryota</taxon>
        <taxon>Fungi</taxon>
        <taxon>Dikarya</taxon>
        <taxon>Ascomycota</taxon>
        <taxon>Pezizomycotina</taxon>
        <taxon>Sordariomycetes</taxon>
        <taxon>Sordariomycetidae</taxon>
        <taxon>Diaporthales</taxon>
        <taxon>Cytosporaceae</taxon>
        <taxon>Cytospora</taxon>
    </lineage>
</organism>
<dbReference type="EMBL" id="LKEA01000022">
    <property type="protein sequence ID" value="ROV99867.1"/>
    <property type="molecule type" value="Genomic_DNA"/>
</dbReference>
<dbReference type="OrthoDB" id="159229at2759"/>
<evidence type="ECO:0000256" key="4">
    <source>
        <dbReference type="ARBA" id="ARBA00012682"/>
    </source>
</evidence>
<gene>
    <name evidence="10" type="ORF">VMCG_06289</name>
</gene>
<feature type="signal peptide" evidence="9">
    <location>
        <begin position="1"/>
        <end position="21"/>
    </location>
</feature>
<dbReference type="AlphaFoldDB" id="A0A423W982"/>
<reference evidence="10 11" key="1">
    <citation type="submission" date="2015-09" db="EMBL/GenBank/DDBJ databases">
        <title>Host preference determinants of Valsa canker pathogens revealed by comparative genomics.</title>
        <authorList>
            <person name="Yin Z."/>
            <person name="Huang L."/>
        </authorList>
    </citation>
    <scope>NUCLEOTIDE SEQUENCE [LARGE SCALE GENOMIC DNA]</scope>
    <source>
        <strain evidence="10 11">03-1</strain>
    </source>
</reference>
<feature type="chain" id="PRO_5019284701" description="superoxide dismutase" evidence="9">
    <location>
        <begin position="22"/>
        <end position="272"/>
    </location>
</feature>
<evidence type="ECO:0000256" key="9">
    <source>
        <dbReference type="SAM" id="SignalP"/>
    </source>
</evidence>
<evidence type="ECO:0000256" key="3">
    <source>
        <dbReference type="ARBA" id="ARBA00010457"/>
    </source>
</evidence>
<evidence type="ECO:0000256" key="2">
    <source>
        <dbReference type="ARBA" id="ARBA00004613"/>
    </source>
</evidence>
<comment type="catalytic activity">
    <reaction evidence="7">
        <text>2 superoxide + 2 H(+) = H2O2 + O2</text>
        <dbReference type="Rhea" id="RHEA:20696"/>
        <dbReference type="ChEBI" id="CHEBI:15378"/>
        <dbReference type="ChEBI" id="CHEBI:15379"/>
        <dbReference type="ChEBI" id="CHEBI:16240"/>
        <dbReference type="ChEBI" id="CHEBI:18421"/>
        <dbReference type="EC" id="1.15.1.1"/>
    </reaction>
</comment>
<name>A0A423W982_9PEZI</name>
<evidence type="ECO:0000313" key="10">
    <source>
        <dbReference type="EMBL" id="ROV99867.1"/>
    </source>
</evidence>
<dbReference type="GO" id="GO:0046872">
    <property type="term" value="F:metal ion binding"/>
    <property type="evidence" value="ECO:0007669"/>
    <property type="project" value="InterPro"/>
</dbReference>
<keyword evidence="6" id="KW-0049">Antioxidant</keyword>
<dbReference type="GO" id="GO:0004784">
    <property type="term" value="F:superoxide dismutase activity"/>
    <property type="evidence" value="ECO:0007669"/>
    <property type="project" value="UniProtKB-EC"/>
</dbReference>
<sequence>MYTSTIVSLLSAVATAAASSATVVTNNPIGAAYTATLPATAFDKDAYPDGGNVKGYVYAASSPDGTGVIFQVKFSGLPSEGGPFLYHIHDQPVPADGNCTATSGHLDPFLAGETPSCDASAPETCQVGDLSGKYGKITSDPFSATYTDDYASLVEGLGSFFANRSIVVHTSDKTRITCANFTTTSTSTTSSSSACSSGAASSSSSVSTRSVSSFATTRGVSPSTSRAAGGGSNATATYSTPSASSSIVTAGGSANAPALMLAAGAAALAYAL</sequence>
<dbReference type="STRING" id="356882.A0A423W982"/>
<dbReference type="EC" id="1.15.1.1" evidence="4"/>
<feature type="region of interest" description="Disordered" evidence="8">
    <location>
        <begin position="183"/>
        <end position="242"/>
    </location>
</feature>
<evidence type="ECO:0000256" key="8">
    <source>
        <dbReference type="SAM" id="MobiDB-lite"/>
    </source>
</evidence>
<evidence type="ECO:0000256" key="1">
    <source>
        <dbReference type="ARBA" id="ARBA00004196"/>
    </source>
</evidence>
<dbReference type="GO" id="GO:0005576">
    <property type="term" value="C:extracellular region"/>
    <property type="evidence" value="ECO:0007669"/>
    <property type="project" value="UniProtKB-SubCell"/>
</dbReference>
<feature type="compositionally biased region" description="Low complexity" evidence="8">
    <location>
        <begin position="233"/>
        <end position="242"/>
    </location>
</feature>
<dbReference type="PANTHER" id="PTHR20910:SF1">
    <property type="entry name" value="SUPEROXIDE DISMUTASE COPPER_ZINC BINDING DOMAIN-CONTAINING PROTEIN"/>
    <property type="match status" value="1"/>
</dbReference>
<evidence type="ECO:0000256" key="5">
    <source>
        <dbReference type="ARBA" id="ARBA00022525"/>
    </source>
</evidence>
<keyword evidence="5" id="KW-0964">Secreted</keyword>
<dbReference type="FunFam" id="2.60.40.200:FF:000007">
    <property type="entry name" value="Cell surface Cu-only superoxide dismutase 5"/>
    <property type="match status" value="1"/>
</dbReference>
<evidence type="ECO:0000256" key="6">
    <source>
        <dbReference type="ARBA" id="ARBA00022862"/>
    </source>
</evidence>
<comment type="caution">
    <text evidence="10">The sequence shown here is derived from an EMBL/GenBank/DDBJ whole genome shotgun (WGS) entry which is preliminary data.</text>
</comment>
<keyword evidence="9" id="KW-0732">Signal</keyword>